<dbReference type="Proteomes" id="UP001050808">
    <property type="component" value="Unassembled WGS sequence"/>
</dbReference>
<sequence length="330" mass="34235">MAFAVVLAVVVRHPPGALVSILVALGVAMFGIGIGALSVAGRMRRALASAPWTAYRAVVVPRPRQAIAVVLADPERGELRPLAAVVTRLRHDAVGPGSDGVLWWCGAPGSPGVTMRPGSGELVWTTPIRSARLRDRLAGAATAEGVWTGPVPAPAPRADPGAPPARPGRRIGLFRWVVVAGAALFTLGAYAQTSSQDDPLVDLTVLSERPDGSCTVSWTDPLDSGLRTGPFHCDPNRDPSLKSRGAGGSSGGNGFEIGRVASHGLWKGRLYRPDEFGPDGAAYQVVVGGEYFGLPLAGAGLVAGAVSVIRRRRETLPVAAVVPRTARPLS</sequence>
<evidence type="ECO:0000256" key="2">
    <source>
        <dbReference type="SAM" id="Phobius"/>
    </source>
</evidence>
<evidence type="ECO:0000313" key="4">
    <source>
        <dbReference type="Proteomes" id="UP001050808"/>
    </source>
</evidence>
<gene>
    <name evidence="3" type="ORF">Sviol_08760</name>
</gene>
<feature type="region of interest" description="Disordered" evidence="1">
    <location>
        <begin position="229"/>
        <end position="252"/>
    </location>
</feature>
<dbReference type="EMBL" id="BNDY01000002">
    <property type="protein sequence ID" value="GHI36468.1"/>
    <property type="molecule type" value="Genomic_DNA"/>
</dbReference>
<keyword evidence="2" id="KW-0472">Membrane</keyword>
<proteinExistence type="predicted"/>
<reference evidence="3" key="1">
    <citation type="submission" date="2024-05" db="EMBL/GenBank/DDBJ databases">
        <title>Whole genome shotgun sequence of Streptomyces violascens NBRC 12920.</title>
        <authorList>
            <person name="Komaki H."/>
            <person name="Tamura T."/>
        </authorList>
    </citation>
    <scope>NUCLEOTIDE SEQUENCE</scope>
    <source>
        <strain evidence="3">NBRC 12920</strain>
    </source>
</reference>
<feature type="transmembrane region" description="Helical" evidence="2">
    <location>
        <begin position="173"/>
        <end position="191"/>
    </location>
</feature>
<evidence type="ECO:0000256" key="1">
    <source>
        <dbReference type="SAM" id="MobiDB-lite"/>
    </source>
</evidence>
<keyword evidence="2" id="KW-0812">Transmembrane</keyword>
<feature type="transmembrane region" description="Helical" evidence="2">
    <location>
        <begin position="291"/>
        <end position="309"/>
    </location>
</feature>
<accession>A0ABQ3QGU0</accession>
<protein>
    <recommendedName>
        <fullName evidence="5">Integral membrane protein</fullName>
    </recommendedName>
</protein>
<comment type="caution">
    <text evidence="3">The sequence shown here is derived from an EMBL/GenBank/DDBJ whole genome shotgun (WGS) entry which is preliminary data.</text>
</comment>
<feature type="transmembrane region" description="Helical" evidence="2">
    <location>
        <begin position="17"/>
        <end position="40"/>
    </location>
</feature>
<organism evidence="3 4">
    <name type="scientific">Streptomyces violascens</name>
    <dbReference type="NCBI Taxonomy" id="67381"/>
    <lineage>
        <taxon>Bacteria</taxon>
        <taxon>Bacillati</taxon>
        <taxon>Actinomycetota</taxon>
        <taxon>Actinomycetes</taxon>
        <taxon>Kitasatosporales</taxon>
        <taxon>Streptomycetaceae</taxon>
        <taxon>Streptomyces</taxon>
    </lineage>
</organism>
<evidence type="ECO:0000313" key="3">
    <source>
        <dbReference type="EMBL" id="GHI36468.1"/>
    </source>
</evidence>
<evidence type="ECO:0008006" key="5">
    <source>
        <dbReference type="Google" id="ProtNLM"/>
    </source>
</evidence>
<name>A0ABQ3QGU0_9ACTN</name>
<keyword evidence="4" id="KW-1185">Reference proteome</keyword>
<keyword evidence="2" id="KW-1133">Transmembrane helix</keyword>